<dbReference type="Gene3D" id="3.30.70.1400">
    <property type="entry name" value="Aminomethyltransferase beta-barrel domains"/>
    <property type="match status" value="1"/>
</dbReference>
<proteinExistence type="predicted"/>
<accession>A0A1I3CHB5</accession>
<dbReference type="Proteomes" id="UP000199040">
    <property type="component" value="Unassembled WGS sequence"/>
</dbReference>
<reference evidence="1 2" key="1">
    <citation type="submission" date="2016-10" db="EMBL/GenBank/DDBJ databases">
        <authorList>
            <person name="de Groot N.N."/>
        </authorList>
    </citation>
    <scope>NUCLEOTIDE SEQUENCE [LARGE SCALE GENOMIC DNA]</scope>
    <source>
        <strain evidence="1 2">CGMCC 1.6848</strain>
    </source>
</reference>
<sequence>MSDWIAHLQQLGAHFPDSRHADFGDPDQARRAHDDTVIMPLVHLAILEVAGADAERFLQGQTSAQLSLAKGDFAAPTVFCTPKGRMLANAQLLRIAEGRYWLLMDRELIEPLRKHLAKFAVFYKAEITPRDDIVTIGLIGREAPALVETRMGLRPPTTWQQINQDERVVLRHPGQKPRLLLCLPHDEAVSVWKTLARHATPVGNAVWQLHDIQAGLVWLNAAHQDTYLPQMINWEALGGISFKKGCYTGQEVVARAHFRGQVKKRLIRGQLDGATLPENGTPILDAEGKSLGEVVSAEIDGYGQVEILAVMTTRDDLAEPLSVAGQHLKRLKLPYPLERVDPESLASSGQAG</sequence>
<dbReference type="STRING" id="442341.SAMN04487959_108224"/>
<dbReference type="RefSeq" id="WP_092846957.1">
    <property type="nucleotide sequence ID" value="NZ_FOPY01000008.1"/>
</dbReference>
<dbReference type="AlphaFoldDB" id="A0A1I3CHB5"/>
<dbReference type="InterPro" id="IPR045179">
    <property type="entry name" value="YgfZ/GcvT"/>
</dbReference>
<dbReference type="Gene3D" id="2.40.30.160">
    <property type="match status" value="1"/>
</dbReference>
<dbReference type="NCBIfam" id="TIGR03317">
    <property type="entry name" value="ygfZ_signature"/>
    <property type="match status" value="1"/>
</dbReference>
<dbReference type="Gene3D" id="3.30.70.1630">
    <property type="match status" value="1"/>
</dbReference>
<evidence type="ECO:0000313" key="2">
    <source>
        <dbReference type="Proteomes" id="UP000199040"/>
    </source>
</evidence>
<dbReference type="EMBL" id="FOPY01000008">
    <property type="protein sequence ID" value="SFH73932.1"/>
    <property type="molecule type" value="Genomic_DNA"/>
</dbReference>
<keyword evidence="2" id="KW-1185">Reference proteome</keyword>
<dbReference type="GO" id="GO:0016226">
    <property type="term" value="P:iron-sulfur cluster assembly"/>
    <property type="evidence" value="ECO:0007669"/>
    <property type="project" value="TreeGrafter"/>
</dbReference>
<dbReference type="PANTHER" id="PTHR22602:SF0">
    <property type="entry name" value="TRANSFERASE CAF17, MITOCHONDRIAL-RELATED"/>
    <property type="match status" value="1"/>
</dbReference>
<dbReference type="PANTHER" id="PTHR22602">
    <property type="entry name" value="TRANSFERASE CAF17, MITOCHONDRIAL-RELATED"/>
    <property type="match status" value="1"/>
</dbReference>
<dbReference type="SUPFAM" id="SSF103025">
    <property type="entry name" value="Folate-binding domain"/>
    <property type="match status" value="1"/>
</dbReference>
<evidence type="ECO:0000313" key="1">
    <source>
        <dbReference type="EMBL" id="SFH73932.1"/>
    </source>
</evidence>
<gene>
    <name evidence="1" type="ORF">SAMN04487959_108224</name>
</gene>
<organism evidence="1 2">
    <name type="scientific">Modicisalibacter xianhensis</name>
    <dbReference type="NCBI Taxonomy" id="442341"/>
    <lineage>
        <taxon>Bacteria</taxon>
        <taxon>Pseudomonadati</taxon>
        <taxon>Pseudomonadota</taxon>
        <taxon>Gammaproteobacteria</taxon>
        <taxon>Oceanospirillales</taxon>
        <taxon>Halomonadaceae</taxon>
        <taxon>Modicisalibacter</taxon>
    </lineage>
</organism>
<name>A0A1I3CHB5_9GAMM</name>
<protein>
    <submittedName>
        <fullName evidence="1">Uncharacterized protein</fullName>
    </submittedName>
</protein>
<dbReference type="InterPro" id="IPR017703">
    <property type="entry name" value="YgfZ/GCV_T_CS"/>
</dbReference>